<sequence>MPSGDPTLQNEPPTPAAAATAAARVKSDAQTGLAPARRMMLFRALPKIPTLRRDPVKMQRKFDAAQLRKQQKEQAQQRKREAAEKRKQERDKYAQKRKVAALVEQQKRDAEKARRQQAKKDAKQEAQYAKKAKASEAYMLLQRQQRQQELAEMDRKQKRLLAITPFQQRNATLDHHLLTPTQRHVLIRSLVMMQMQHEWLSLGQRGVIALYGYPFTKVQRSHRTSWAVPFSLFARQPQQARADDPLAAAENVTPSNEPLLLRHLFQTHVRTFPGLCSAPVSYWQSRIQRLIDDYVSLGLSTSRERGQHVLSHMLTLVGTQYIGLFFARGIGIRGADELRGPGIGEPGTEEWGVGKGWGSGTVKRGMAKPYVLSEKDHTLIESLYDGTDLRAWKAAGRESARIQHDWAAFKEKIIEQEDGLNEMTSYLTVSNVNNLPMELQNTEEWPAGTDSLLQRIISSAISRDVSTIQNHVVEPLRKELPNIVLVNKIELYVRDRTAEDAVRMDEDTDATGNDMLTTILLSNWDPFLDMDTQDHVLAMQKAFAASPYRTNLDLAYPSSTPQGRNKPPIPMWDATTVDMSNAREFALLKLLLRALLEKRDRTNLAKWFGSNVFVHFVKDSLQHVFYTGLQEASRSADLSARLADLQKLMEDFIEVRTNTDNGIEHWLGLSNRHHQSIYFFFHEIAPVLGPVWRWCQEALDFMSLSTSDPQHPDDRSAQDIEVNLDEMLQDQRLTEADVQDILREVDDMIVYSRWSKIRRELEYRRLFLLSQQHNHDGHDDSSMSGMSQAMREDMHDIDGLMAELLEKEGVPIDDGTCDDVRGTERRNMPWAYFDVVDPLGQAIMAEPETKHSFKPTRVSPRPPSLFHTRKLLPMFRELLVAELPDWLDPDLNGPPLPHAKQLRLSSLHALRQTR</sequence>
<dbReference type="GO" id="GO:0035091">
    <property type="term" value="F:phosphatidylinositol binding"/>
    <property type="evidence" value="ECO:0007669"/>
    <property type="project" value="TreeGrafter"/>
</dbReference>
<feature type="compositionally biased region" description="Polar residues" evidence="1">
    <location>
        <begin position="1"/>
        <end position="11"/>
    </location>
</feature>
<dbReference type="EMBL" id="AAYY01000006">
    <property type="protein sequence ID" value="EDP43758.1"/>
    <property type="molecule type" value="Genomic_DNA"/>
</dbReference>
<dbReference type="KEGG" id="mgl:MGL_1971"/>
<feature type="compositionally biased region" description="Basic and acidic residues" evidence="1">
    <location>
        <begin position="105"/>
        <end position="124"/>
    </location>
</feature>
<proteinExistence type="predicted"/>
<feature type="region of interest" description="Disordered" evidence="1">
    <location>
        <begin position="1"/>
        <end position="32"/>
    </location>
</feature>
<organism evidence="4 5">
    <name type="scientific">Malassezia globosa (strain ATCC MYA-4612 / CBS 7966)</name>
    <name type="common">Dandruff-associated fungus</name>
    <dbReference type="NCBI Taxonomy" id="425265"/>
    <lineage>
        <taxon>Eukaryota</taxon>
        <taxon>Fungi</taxon>
        <taxon>Dikarya</taxon>
        <taxon>Basidiomycota</taxon>
        <taxon>Ustilaginomycotina</taxon>
        <taxon>Malasseziomycetes</taxon>
        <taxon>Malasseziales</taxon>
        <taxon>Malasseziaceae</taxon>
        <taxon>Malassezia</taxon>
    </lineage>
</organism>
<dbReference type="AlphaFoldDB" id="A8Q016"/>
<reference evidence="4 5" key="1">
    <citation type="journal article" date="2007" name="Proc. Natl. Acad. Sci. U.S.A.">
        <title>Dandruff-associated Malassezia genomes reveal convergent and divergent virulence traits shared with plant and human fungal pathogens.</title>
        <authorList>
            <person name="Xu J."/>
            <person name="Saunders C.W."/>
            <person name="Hu P."/>
            <person name="Grant R.A."/>
            <person name="Boekhout T."/>
            <person name="Kuramae E.E."/>
            <person name="Kronstad J.W."/>
            <person name="Deangelis Y.M."/>
            <person name="Reeder N.L."/>
            <person name="Johnstone K.R."/>
            <person name="Leland M."/>
            <person name="Fieno A.M."/>
            <person name="Begley W.M."/>
            <person name="Sun Y."/>
            <person name="Lacey M.P."/>
            <person name="Chaudhary T."/>
            <person name="Keough T."/>
            <person name="Chu L."/>
            <person name="Sears R."/>
            <person name="Yuan B."/>
            <person name="Dawson T.L.Jr."/>
        </authorList>
    </citation>
    <scope>NUCLEOTIDE SEQUENCE [LARGE SCALE GENOMIC DNA]</scope>
    <source>
        <strain evidence="5">ATCC MYA-4612 / CBS 7966</strain>
    </source>
</reference>
<dbReference type="Pfam" id="PF12825">
    <property type="entry name" value="DUF3818"/>
    <property type="match status" value="1"/>
</dbReference>
<protein>
    <submittedName>
        <fullName evidence="4">Uncharacterized protein</fullName>
    </submittedName>
</protein>
<evidence type="ECO:0000313" key="5">
    <source>
        <dbReference type="Proteomes" id="UP000008837"/>
    </source>
</evidence>
<dbReference type="RefSeq" id="XP_001730972.1">
    <property type="nucleotide sequence ID" value="XM_001730920.1"/>
</dbReference>
<evidence type="ECO:0000313" key="4">
    <source>
        <dbReference type="EMBL" id="EDP43758.1"/>
    </source>
</evidence>
<dbReference type="PANTHER" id="PTHR47185:SF1">
    <property type="entry name" value="PX DOMAIN-CONTAINING PROTEIN YPR097W"/>
    <property type="match status" value="1"/>
</dbReference>
<dbReference type="Proteomes" id="UP000008837">
    <property type="component" value="Unassembled WGS sequence"/>
</dbReference>
<evidence type="ECO:0000256" key="1">
    <source>
        <dbReference type="SAM" id="MobiDB-lite"/>
    </source>
</evidence>
<keyword evidence="5" id="KW-1185">Reference proteome</keyword>
<dbReference type="STRING" id="425265.A8Q016"/>
<accession>A8Q016</accession>
<dbReference type="InterPro" id="IPR024554">
    <property type="entry name" value="LEC1-like_C"/>
</dbReference>
<dbReference type="PANTHER" id="PTHR47185">
    <property type="entry name" value="PX DOMAIN-CONTAINING PROTEIN YPR097W"/>
    <property type="match status" value="1"/>
</dbReference>
<dbReference type="InParanoid" id="A8Q016"/>
<feature type="compositionally biased region" description="Basic and acidic residues" evidence="1">
    <location>
        <begin position="70"/>
        <end position="94"/>
    </location>
</feature>
<dbReference type="OMA" id="FHECASI"/>
<feature type="domain" description="PX" evidence="2">
    <location>
        <begin position="446"/>
        <end position="700"/>
    </location>
</feature>
<evidence type="ECO:0000259" key="3">
    <source>
        <dbReference type="Pfam" id="PF12828"/>
    </source>
</evidence>
<dbReference type="OrthoDB" id="2414662at2759"/>
<feature type="compositionally biased region" description="Basic and acidic residues" evidence="1">
    <location>
        <begin position="51"/>
        <end position="63"/>
    </location>
</feature>
<gene>
    <name evidence="4" type="ORF">MGL_1971</name>
</gene>
<dbReference type="InterPro" id="IPR047168">
    <property type="entry name" value="LEC1-like"/>
</dbReference>
<name>A8Q016_MALGO</name>
<evidence type="ECO:0000259" key="2">
    <source>
        <dbReference type="Pfam" id="PF12825"/>
    </source>
</evidence>
<feature type="domain" description="PX-associated" evidence="3">
    <location>
        <begin position="177"/>
        <end position="326"/>
    </location>
</feature>
<feature type="region of interest" description="Disordered" evidence="1">
    <location>
        <begin position="46"/>
        <end position="126"/>
    </location>
</feature>
<dbReference type="InterPro" id="IPR024555">
    <property type="entry name" value="PX-associated"/>
</dbReference>
<dbReference type="VEuPathDB" id="FungiDB:MGL_1971"/>
<dbReference type="Pfam" id="PF12828">
    <property type="entry name" value="PXB"/>
    <property type="match status" value="1"/>
</dbReference>
<dbReference type="GeneID" id="5855279"/>
<comment type="caution">
    <text evidence="4">The sequence shown here is derived from an EMBL/GenBank/DDBJ whole genome shotgun (WGS) entry which is preliminary data.</text>
</comment>